<gene>
    <name evidence="3" type="ORF">DR999_PMT18204</name>
</gene>
<reference evidence="3 4" key="2">
    <citation type="submission" date="2019-04" db="EMBL/GenBank/DDBJ databases">
        <title>The genome sequence of big-headed turtle.</title>
        <authorList>
            <person name="Gong S."/>
        </authorList>
    </citation>
    <scope>NUCLEOTIDE SEQUENCE [LARGE SCALE GENOMIC DNA]</scope>
    <source>
        <strain evidence="3">DO16091913</strain>
        <tissue evidence="3">Muscle</tissue>
    </source>
</reference>
<dbReference type="Proteomes" id="UP000297703">
    <property type="component" value="Unassembled WGS sequence"/>
</dbReference>
<feature type="signal peptide" evidence="2">
    <location>
        <begin position="1"/>
        <end position="22"/>
    </location>
</feature>
<feature type="chain" id="PRO_5020033740" evidence="2">
    <location>
        <begin position="23"/>
        <end position="104"/>
    </location>
</feature>
<feature type="region of interest" description="Disordered" evidence="1">
    <location>
        <begin position="65"/>
        <end position="89"/>
    </location>
</feature>
<accession>A0A4D9DXP1</accession>
<comment type="caution">
    <text evidence="3">The sequence shown here is derived from an EMBL/GenBank/DDBJ whole genome shotgun (WGS) entry which is preliminary data.</text>
</comment>
<evidence type="ECO:0000313" key="3">
    <source>
        <dbReference type="EMBL" id="TFJ99722.1"/>
    </source>
</evidence>
<evidence type="ECO:0000256" key="2">
    <source>
        <dbReference type="SAM" id="SignalP"/>
    </source>
</evidence>
<sequence length="104" mass="10826">MTRSSHSLLQVLLCLTVPGGEGLGGEDIEPTALSETQAEHLALTTMPHPDPWSWGQARYCPCSQAQRPGSEASGCQGREAGPEMRASAEPGVILNSHCSLGGVA</sequence>
<organism evidence="3 4">
    <name type="scientific">Platysternon megacephalum</name>
    <name type="common">big-headed turtle</name>
    <dbReference type="NCBI Taxonomy" id="55544"/>
    <lineage>
        <taxon>Eukaryota</taxon>
        <taxon>Metazoa</taxon>
        <taxon>Chordata</taxon>
        <taxon>Craniata</taxon>
        <taxon>Vertebrata</taxon>
        <taxon>Euteleostomi</taxon>
        <taxon>Archelosauria</taxon>
        <taxon>Testudinata</taxon>
        <taxon>Testudines</taxon>
        <taxon>Cryptodira</taxon>
        <taxon>Durocryptodira</taxon>
        <taxon>Testudinoidea</taxon>
        <taxon>Platysternidae</taxon>
        <taxon>Platysternon</taxon>
    </lineage>
</organism>
<reference evidence="3 4" key="1">
    <citation type="submission" date="2019-04" db="EMBL/GenBank/DDBJ databases">
        <title>Draft genome of the big-headed turtle Platysternon megacephalum.</title>
        <authorList>
            <person name="Gong S."/>
        </authorList>
    </citation>
    <scope>NUCLEOTIDE SEQUENCE [LARGE SCALE GENOMIC DNA]</scope>
    <source>
        <strain evidence="3">DO16091913</strain>
        <tissue evidence="3">Muscle</tissue>
    </source>
</reference>
<keyword evidence="4" id="KW-1185">Reference proteome</keyword>
<proteinExistence type="predicted"/>
<keyword evidence="2" id="KW-0732">Signal</keyword>
<dbReference type="EMBL" id="QXTE01000309">
    <property type="protein sequence ID" value="TFJ99722.1"/>
    <property type="molecule type" value="Genomic_DNA"/>
</dbReference>
<protein>
    <submittedName>
        <fullName evidence="3">Intelectin-like protein-like</fullName>
    </submittedName>
</protein>
<evidence type="ECO:0000313" key="4">
    <source>
        <dbReference type="Proteomes" id="UP000297703"/>
    </source>
</evidence>
<name>A0A4D9DXP1_9SAUR</name>
<dbReference type="AlphaFoldDB" id="A0A4D9DXP1"/>
<evidence type="ECO:0000256" key="1">
    <source>
        <dbReference type="SAM" id="MobiDB-lite"/>
    </source>
</evidence>